<feature type="region of interest" description="Disordered" evidence="1">
    <location>
        <begin position="377"/>
        <end position="403"/>
    </location>
</feature>
<reference evidence="3 4" key="1">
    <citation type="submission" date="2015-01" db="EMBL/GenBank/DDBJ databases">
        <title>The Genome Sequence of Ochroconis gallopava CBS43764.</title>
        <authorList>
            <consortium name="The Broad Institute Genomics Platform"/>
            <person name="Cuomo C."/>
            <person name="de Hoog S."/>
            <person name="Gorbushina A."/>
            <person name="Stielow B."/>
            <person name="Teixiera M."/>
            <person name="Abouelleil A."/>
            <person name="Chapman S.B."/>
            <person name="Priest M."/>
            <person name="Young S.K."/>
            <person name="Wortman J."/>
            <person name="Nusbaum C."/>
            <person name="Birren B."/>
        </authorList>
    </citation>
    <scope>NUCLEOTIDE SEQUENCE [LARGE SCALE GENOMIC DNA]</scope>
    <source>
        <strain evidence="3 4">CBS 43764</strain>
    </source>
</reference>
<dbReference type="InterPro" id="IPR011047">
    <property type="entry name" value="Quinoprotein_ADH-like_sf"/>
</dbReference>
<protein>
    <recommendedName>
        <fullName evidence="2">F-box domain-containing protein</fullName>
    </recommendedName>
</protein>
<keyword evidence="4" id="KW-1185">Reference proteome</keyword>
<dbReference type="RefSeq" id="XP_016208976.1">
    <property type="nucleotide sequence ID" value="XM_016363218.1"/>
</dbReference>
<proteinExistence type="predicted"/>
<dbReference type="SUPFAM" id="SSF81383">
    <property type="entry name" value="F-box domain"/>
    <property type="match status" value="1"/>
</dbReference>
<dbReference type="Pfam" id="PF25499">
    <property type="entry name" value="Beta-prop_pof12"/>
    <property type="match status" value="1"/>
</dbReference>
<gene>
    <name evidence="3" type="ORF">PV09_09203</name>
</gene>
<accession>A0A0D1YEG9</accession>
<sequence length="576" mass="62947">MTKRARDGEKDFERSPEAGRCTKRARATAAACSRRDRLSMLSDEVLLRILSFLSIIDLNKCQRLSRKFKSIAADSQLWKALYYNRFVRPRVLRLPGMRGSAMIANPHGPAPSSEPDEFGRSSSKPSRWLDDHSLVKQGSETDWKRQYKLRHNWTHGVCAVDEILVAEQLPPPPLIARMHNSIVYTVDAVGGLRAWSSAKNQRGMLAKTDLPPTGSPPTALAVDTTSPDGSLLDNVDDLHQIAVGFEDGSFAIFIFDRRNCSLTCKYKHSASSNGMLSTVALCSPYLVTLTAAQLLSLYKFEGANGEPRLLHSLRSHTTWSPLSLSIRPSSQNIIATIAYAIPTFVSGWTVGVQEMWLSLEGILLDSRLATSISPSARSSASLPASLSPSRTGSPCPSPSFSAATPGYSKPTSLSYSHPYLLLSHPDNTLTLYLVTSTDRSLSISAGHRLWGHTSSVSGAYVGGRGKAVSVTTRGDELRIWELEGTTGRRRPTNSELSVRVQAPSFSLSSSMRTNVEGSINVNPRCDTGPQSVSQGTDEMGEMNVARGWIGFDEENVVLLKERGVERVQALAVYDFT</sequence>
<dbReference type="EMBL" id="KN847585">
    <property type="protein sequence ID" value="KIV99106.1"/>
    <property type="molecule type" value="Genomic_DNA"/>
</dbReference>
<evidence type="ECO:0000259" key="2">
    <source>
        <dbReference type="PROSITE" id="PS50181"/>
    </source>
</evidence>
<dbReference type="Proteomes" id="UP000053259">
    <property type="component" value="Unassembled WGS sequence"/>
</dbReference>
<dbReference type="VEuPathDB" id="FungiDB:PV09_09203"/>
<dbReference type="InParanoid" id="A0A0D1YEG9"/>
<dbReference type="Gene3D" id="2.130.10.10">
    <property type="entry name" value="YVTN repeat-like/Quinoprotein amine dehydrogenase"/>
    <property type="match status" value="1"/>
</dbReference>
<dbReference type="Pfam" id="PF12937">
    <property type="entry name" value="F-box-like"/>
    <property type="match status" value="1"/>
</dbReference>
<organism evidence="3 4">
    <name type="scientific">Verruconis gallopava</name>
    <dbReference type="NCBI Taxonomy" id="253628"/>
    <lineage>
        <taxon>Eukaryota</taxon>
        <taxon>Fungi</taxon>
        <taxon>Dikarya</taxon>
        <taxon>Ascomycota</taxon>
        <taxon>Pezizomycotina</taxon>
        <taxon>Dothideomycetes</taxon>
        <taxon>Pleosporomycetidae</taxon>
        <taxon>Venturiales</taxon>
        <taxon>Sympoventuriaceae</taxon>
        <taxon>Verruconis</taxon>
    </lineage>
</organism>
<dbReference type="InterPro" id="IPR015943">
    <property type="entry name" value="WD40/YVTN_repeat-like_dom_sf"/>
</dbReference>
<dbReference type="Gene3D" id="1.20.1280.50">
    <property type="match status" value="1"/>
</dbReference>
<feature type="compositionally biased region" description="Polar residues" evidence="1">
    <location>
        <begin position="391"/>
        <end position="402"/>
    </location>
</feature>
<dbReference type="InterPro" id="IPR036047">
    <property type="entry name" value="F-box-like_dom_sf"/>
</dbReference>
<dbReference type="InterPro" id="IPR001810">
    <property type="entry name" value="F-box_dom"/>
</dbReference>
<dbReference type="AlphaFoldDB" id="A0A0D1YEG9"/>
<dbReference type="SUPFAM" id="SSF50998">
    <property type="entry name" value="Quinoprotein alcohol dehydrogenase-like"/>
    <property type="match status" value="1"/>
</dbReference>
<evidence type="ECO:0000313" key="3">
    <source>
        <dbReference type="EMBL" id="KIV99106.1"/>
    </source>
</evidence>
<dbReference type="OrthoDB" id="3219396at2759"/>
<dbReference type="SMART" id="SM00256">
    <property type="entry name" value="FBOX"/>
    <property type="match status" value="1"/>
</dbReference>
<name>A0A0D1YEG9_9PEZI</name>
<dbReference type="GeneID" id="27317176"/>
<dbReference type="PROSITE" id="PS50181">
    <property type="entry name" value="FBOX"/>
    <property type="match status" value="1"/>
</dbReference>
<feature type="domain" description="F-box" evidence="2">
    <location>
        <begin position="35"/>
        <end position="81"/>
    </location>
</feature>
<evidence type="ECO:0000313" key="4">
    <source>
        <dbReference type="Proteomes" id="UP000053259"/>
    </source>
</evidence>
<feature type="compositionally biased region" description="Low complexity" evidence="1">
    <location>
        <begin position="377"/>
        <end position="390"/>
    </location>
</feature>
<feature type="region of interest" description="Disordered" evidence="1">
    <location>
        <begin position="103"/>
        <end position="129"/>
    </location>
</feature>
<dbReference type="STRING" id="253628.A0A0D1YEG9"/>
<dbReference type="HOGENOM" id="CLU_024462_1_0_1"/>
<evidence type="ECO:0000256" key="1">
    <source>
        <dbReference type="SAM" id="MobiDB-lite"/>
    </source>
</evidence>